<keyword evidence="2" id="KW-0812">Transmembrane</keyword>
<proteinExistence type="predicted"/>
<dbReference type="InterPro" id="IPR000160">
    <property type="entry name" value="GGDEF_dom"/>
</dbReference>
<keyword evidence="2" id="KW-1133">Transmembrane helix</keyword>
<protein>
    <submittedName>
        <fullName evidence="4">GGDEF domain-containing protein</fullName>
    </submittedName>
</protein>
<name>A0ABY4CSJ9_9BACL</name>
<evidence type="ECO:0000313" key="5">
    <source>
        <dbReference type="Proteomes" id="UP000830167"/>
    </source>
</evidence>
<dbReference type="PANTHER" id="PTHR45138:SF9">
    <property type="entry name" value="DIGUANYLATE CYCLASE DGCM-RELATED"/>
    <property type="match status" value="1"/>
</dbReference>
<dbReference type="InterPro" id="IPR029787">
    <property type="entry name" value="Nucleotide_cyclase"/>
</dbReference>
<evidence type="ECO:0000256" key="2">
    <source>
        <dbReference type="SAM" id="Phobius"/>
    </source>
</evidence>
<gene>
    <name evidence="4" type="ORF">LSG31_08605</name>
</gene>
<dbReference type="EMBL" id="CP089291">
    <property type="protein sequence ID" value="UOF92208.1"/>
    <property type="molecule type" value="Genomic_DNA"/>
</dbReference>
<evidence type="ECO:0000256" key="1">
    <source>
        <dbReference type="SAM" id="Coils"/>
    </source>
</evidence>
<feature type="transmembrane region" description="Helical" evidence="2">
    <location>
        <begin position="24"/>
        <end position="48"/>
    </location>
</feature>
<keyword evidence="5" id="KW-1185">Reference proteome</keyword>
<sequence length="290" mass="32923">MAISFFSAIAYASALLFFSRISLLNLIVLRTIFFFISALPVVYASYMIEVWKTSNDSKEELLVEKERLLQEKEKLVKDLELITQQMTDYTFDIQNLAVMDRLTQLYNQTYYHNRLMVEIEKSRQSKAPLSIALFDIDNFKRFNDTFGHACGDEVLKIVSSAILSKFHKRYGFAARIGGEELVIVMPETNTDDAYALAKDICDHISTLTYTFHGTTNLNMKITVSGGISTFPTMADDATSLTKCADFAMYEAKACGKNQIIRYDRINQSAILMSLATEKVDMKSTPHHIQS</sequence>
<dbReference type="Gene3D" id="3.30.70.270">
    <property type="match status" value="1"/>
</dbReference>
<dbReference type="InterPro" id="IPR043128">
    <property type="entry name" value="Rev_trsase/Diguanyl_cyclase"/>
</dbReference>
<keyword evidence="2" id="KW-0472">Membrane</keyword>
<evidence type="ECO:0000259" key="3">
    <source>
        <dbReference type="PROSITE" id="PS50887"/>
    </source>
</evidence>
<feature type="domain" description="GGDEF" evidence="3">
    <location>
        <begin position="127"/>
        <end position="264"/>
    </location>
</feature>
<organism evidence="4 5">
    <name type="scientific">Fodinisporobacter ferrooxydans</name>
    <dbReference type="NCBI Taxonomy" id="2901836"/>
    <lineage>
        <taxon>Bacteria</taxon>
        <taxon>Bacillati</taxon>
        <taxon>Bacillota</taxon>
        <taxon>Bacilli</taxon>
        <taxon>Bacillales</taxon>
        <taxon>Alicyclobacillaceae</taxon>
        <taxon>Fodinisporobacter</taxon>
    </lineage>
</organism>
<dbReference type="NCBIfam" id="TIGR00254">
    <property type="entry name" value="GGDEF"/>
    <property type="match status" value="1"/>
</dbReference>
<dbReference type="InterPro" id="IPR050469">
    <property type="entry name" value="Diguanylate_Cyclase"/>
</dbReference>
<accession>A0ABY4CSJ9</accession>
<dbReference type="Proteomes" id="UP000830167">
    <property type="component" value="Chromosome"/>
</dbReference>
<evidence type="ECO:0000313" key="4">
    <source>
        <dbReference type="EMBL" id="UOF92208.1"/>
    </source>
</evidence>
<reference evidence="4" key="1">
    <citation type="submission" date="2021-12" db="EMBL/GenBank/DDBJ databases">
        <title>Alicyclobacillaceae gen. nov., sp. nov., isolated from chalcocite enrichment system.</title>
        <authorList>
            <person name="Jiang Z."/>
        </authorList>
    </citation>
    <scope>NUCLEOTIDE SEQUENCE</scope>
    <source>
        <strain evidence="4">MYW30-H2</strain>
    </source>
</reference>
<dbReference type="PANTHER" id="PTHR45138">
    <property type="entry name" value="REGULATORY COMPONENTS OF SENSORY TRANSDUCTION SYSTEM"/>
    <property type="match status" value="1"/>
</dbReference>
<dbReference type="CDD" id="cd01949">
    <property type="entry name" value="GGDEF"/>
    <property type="match status" value="1"/>
</dbReference>
<dbReference type="SUPFAM" id="SSF55073">
    <property type="entry name" value="Nucleotide cyclase"/>
    <property type="match status" value="1"/>
</dbReference>
<feature type="coiled-coil region" evidence="1">
    <location>
        <begin position="55"/>
        <end position="85"/>
    </location>
</feature>
<keyword evidence="1" id="KW-0175">Coiled coil</keyword>
<dbReference type="SMART" id="SM00267">
    <property type="entry name" value="GGDEF"/>
    <property type="match status" value="1"/>
</dbReference>
<dbReference type="Pfam" id="PF00990">
    <property type="entry name" value="GGDEF"/>
    <property type="match status" value="1"/>
</dbReference>
<dbReference type="RefSeq" id="WP_347438894.1">
    <property type="nucleotide sequence ID" value="NZ_CP089291.1"/>
</dbReference>
<dbReference type="PROSITE" id="PS50887">
    <property type="entry name" value="GGDEF"/>
    <property type="match status" value="1"/>
</dbReference>